<evidence type="ECO:0000313" key="2">
    <source>
        <dbReference type="EMBL" id="CAF5227943.1"/>
    </source>
</evidence>
<accession>A0A8S3KHN0</accession>
<sequence length="94" mass="10556">MSLNQVYLLIRIKTKHIGLFVDVIFQVELPKSDTIEGLSPFDEDTQTASYPTIPPLSPIRTQENVDLSSLMNTSTDVEVKSKEEPRKEFAMDAG</sequence>
<feature type="non-terminal residue" evidence="2">
    <location>
        <position position="1"/>
    </location>
</feature>
<feature type="compositionally biased region" description="Basic and acidic residues" evidence="1">
    <location>
        <begin position="77"/>
        <end position="94"/>
    </location>
</feature>
<dbReference type="Proteomes" id="UP000676336">
    <property type="component" value="Unassembled WGS sequence"/>
</dbReference>
<evidence type="ECO:0000313" key="3">
    <source>
        <dbReference type="Proteomes" id="UP000676336"/>
    </source>
</evidence>
<comment type="caution">
    <text evidence="2">The sequence shown here is derived from an EMBL/GenBank/DDBJ whole genome shotgun (WGS) entry which is preliminary data.</text>
</comment>
<name>A0A8S3KHN0_9BILA</name>
<protein>
    <submittedName>
        <fullName evidence="2">Uncharacterized protein</fullName>
    </submittedName>
</protein>
<organism evidence="2 3">
    <name type="scientific">Rotaria magnacalcarata</name>
    <dbReference type="NCBI Taxonomy" id="392030"/>
    <lineage>
        <taxon>Eukaryota</taxon>
        <taxon>Metazoa</taxon>
        <taxon>Spiralia</taxon>
        <taxon>Gnathifera</taxon>
        <taxon>Rotifera</taxon>
        <taxon>Eurotatoria</taxon>
        <taxon>Bdelloidea</taxon>
        <taxon>Philodinida</taxon>
        <taxon>Philodinidae</taxon>
        <taxon>Rotaria</taxon>
    </lineage>
</organism>
<feature type="region of interest" description="Disordered" evidence="1">
    <location>
        <begin position="74"/>
        <end position="94"/>
    </location>
</feature>
<gene>
    <name evidence="2" type="ORF">SMN809_LOCUS85516</name>
</gene>
<evidence type="ECO:0000256" key="1">
    <source>
        <dbReference type="SAM" id="MobiDB-lite"/>
    </source>
</evidence>
<dbReference type="AlphaFoldDB" id="A0A8S3KHN0"/>
<dbReference type="EMBL" id="CAJOBI010365308">
    <property type="protein sequence ID" value="CAF5227943.1"/>
    <property type="molecule type" value="Genomic_DNA"/>
</dbReference>
<proteinExistence type="predicted"/>
<feature type="region of interest" description="Disordered" evidence="1">
    <location>
        <begin position="38"/>
        <end position="58"/>
    </location>
</feature>
<reference evidence="2" key="1">
    <citation type="submission" date="2021-02" db="EMBL/GenBank/DDBJ databases">
        <authorList>
            <person name="Nowell W R."/>
        </authorList>
    </citation>
    <scope>NUCLEOTIDE SEQUENCE</scope>
</reference>